<gene>
    <name evidence="1" type="ORF">A0127_09855</name>
</gene>
<accession>A0A142CXE1</accession>
<dbReference type="AlphaFoldDB" id="A0A142CXE1"/>
<organism evidence="1 2">
    <name type="scientific">Thermococcus peptonophilus</name>
    <dbReference type="NCBI Taxonomy" id="53952"/>
    <lineage>
        <taxon>Archaea</taxon>
        <taxon>Methanobacteriati</taxon>
        <taxon>Methanobacteriota</taxon>
        <taxon>Thermococci</taxon>
        <taxon>Thermococcales</taxon>
        <taxon>Thermococcaceae</taxon>
        <taxon>Thermococcus</taxon>
    </lineage>
</organism>
<keyword evidence="2" id="KW-1185">Reference proteome</keyword>
<dbReference type="OrthoDB" id="104535at2157"/>
<dbReference type="EMBL" id="CP014750">
    <property type="protein sequence ID" value="AMQ19443.1"/>
    <property type="molecule type" value="Genomic_DNA"/>
</dbReference>
<dbReference type="KEGG" id="tpep:A0127_09855"/>
<dbReference type="GeneID" id="27140853"/>
<dbReference type="Proteomes" id="UP000073604">
    <property type="component" value="Chromosome"/>
</dbReference>
<dbReference type="RefSeq" id="WP_062390735.1">
    <property type="nucleotide sequence ID" value="NZ_CP014750.1"/>
</dbReference>
<evidence type="ECO:0000313" key="1">
    <source>
        <dbReference type="EMBL" id="AMQ19443.1"/>
    </source>
</evidence>
<name>A0A142CXE1_9EURY</name>
<dbReference type="STRING" id="53952.A0127_09855"/>
<evidence type="ECO:0000313" key="2">
    <source>
        <dbReference type="Proteomes" id="UP000073604"/>
    </source>
</evidence>
<reference evidence="2" key="1">
    <citation type="submission" date="2016-03" db="EMBL/GenBank/DDBJ databases">
        <authorList>
            <person name="Oger P.M."/>
        </authorList>
    </citation>
    <scope>NUCLEOTIDE SEQUENCE [LARGE SCALE GENOMIC DNA]</scope>
    <source>
        <strain evidence="2">OG-1</strain>
    </source>
</reference>
<proteinExistence type="predicted"/>
<protein>
    <submittedName>
        <fullName evidence="1">Uncharacterized protein</fullName>
    </submittedName>
</protein>
<sequence length="62" mass="7601">MEGVEYIYDEHGRIKGVIVPPELWEKIKERLFEPSKYRGIYKGKKDLEKSLRELRSEWERDF</sequence>